<organism evidence="2 3">
    <name type="scientific">Clytia hemisphaerica</name>
    <dbReference type="NCBI Taxonomy" id="252671"/>
    <lineage>
        <taxon>Eukaryota</taxon>
        <taxon>Metazoa</taxon>
        <taxon>Cnidaria</taxon>
        <taxon>Hydrozoa</taxon>
        <taxon>Hydroidolina</taxon>
        <taxon>Leptothecata</taxon>
        <taxon>Obeliida</taxon>
        <taxon>Clytiidae</taxon>
        <taxon>Clytia</taxon>
    </lineage>
</organism>
<dbReference type="AlphaFoldDB" id="A0A7M5XGQ2"/>
<feature type="chain" id="PRO_5029463557" evidence="1">
    <location>
        <begin position="21"/>
        <end position="99"/>
    </location>
</feature>
<keyword evidence="3" id="KW-1185">Reference proteome</keyword>
<name>A0A7M5XGQ2_9CNID</name>
<accession>A0A7M5XGQ2</accession>
<dbReference type="Proteomes" id="UP000594262">
    <property type="component" value="Unplaced"/>
</dbReference>
<proteinExistence type="predicted"/>
<feature type="signal peptide" evidence="1">
    <location>
        <begin position="1"/>
        <end position="20"/>
    </location>
</feature>
<evidence type="ECO:0000313" key="2">
    <source>
        <dbReference type="EnsemblMetazoa" id="CLYHEMP022051.1"/>
    </source>
</evidence>
<evidence type="ECO:0000313" key="3">
    <source>
        <dbReference type="Proteomes" id="UP000594262"/>
    </source>
</evidence>
<protein>
    <submittedName>
        <fullName evidence="2">Uncharacterized protein</fullName>
    </submittedName>
</protein>
<dbReference type="EnsemblMetazoa" id="CLYHEMT022051.1">
    <property type="protein sequence ID" value="CLYHEMP022051.1"/>
    <property type="gene ID" value="CLYHEMG022051"/>
</dbReference>
<sequence length="99" mass="11685">MIRLILLFILCFIGMQYYYQQTEQIYADMLNREKIASQVSVRFGTYFPENHTLVKRDDNGWIEYVKSEVINYFANKTLAASETAFGIENKQKKTENEVI</sequence>
<evidence type="ECO:0000256" key="1">
    <source>
        <dbReference type="SAM" id="SignalP"/>
    </source>
</evidence>
<keyword evidence="1" id="KW-0732">Signal</keyword>
<reference evidence="2" key="1">
    <citation type="submission" date="2021-01" db="UniProtKB">
        <authorList>
            <consortium name="EnsemblMetazoa"/>
        </authorList>
    </citation>
    <scope>IDENTIFICATION</scope>
</reference>